<keyword evidence="3" id="KW-1185">Reference proteome</keyword>
<feature type="compositionally biased region" description="Acidic residues" evidence="1">
    <location>
        <begin position="17"/>
        <end position="33"/>
    </location>
</feature>
<name>A0A2G9TLK7_TELCI</name>
<feature type="region of interest" description="Disordered" evidence="1">
    <location>
        <begin position="1"/>
        <end position="34"/>
    </location>
</feature>
<reference evidence="2 3" key="1">
    <citation type="submission" date="2015-09" db="EMBL/GenBank/DDBJ databases">
        <title>Draft genome of the parasitic nematode Teladorsagia circumcincta isolate WARC Sus (inbred).</title>
        <authorList>
            <person name="Mitreva M."/>
        </authorList>
    </citation>
    <scope>NUCLEOTIDE SEQUENCE [LARGE SCALE GENOMIC DNA]</scope>
    <source>
        <strain evidence="2 3">S</strain>
    </source>
</reference>
<evidence type="ECO:0000313" key="2">
    <source>
        <dbReference type="EMBL" id="PIO58851.1"/>
    </source>
</evidence>
<protein>
    <submittedName>
        <fullName evidence="2">Uncharacterized protein</fullName>
    </submittedName>
</protein>
<dbReference type="AlphaFoldDB" id="A0A2G9TLK7"/>
<dbReference type="Proteomes" id="UP000230423">
    <property type="component" value="Unassembled WGS sequence"/>
</dbReference>
<evidence type="ECO:0000256" key="1">
    <source>
        <dbReference type="SAM" id="MobiDB-lite"/>
    </source>
</evidence>
<sequence length="87" mass="9582">MPDEEDALVRAIVHDDEVPDSDGLDDDDDDEEAETKYLARRCSATSGVPNTVVPCPSLICYNDVKETTLKLLYHASNTILTEAAKTR</sequence>
<gene>
    <name evidence="2" type="ORF">TELCIR_19704</name>
</gene>
<accession>A0A2G9TLK7</accession>
<proteinExistence type="predicted"/>
<dbReference type="EMBL" id="KZ359628">
    <property type="protein sequence ID" value="PIO58851.1"/>
    <property type="molecule type" value="Genomic_DNA"/>
</dbReference>
<organism evidence="2 3">
    <name type="scientific">Teladorsagia circumcincta</name>
    <name type="common">Brown stomach worm</name>
    <name type="synonym">Ostertagia circumcincta</name>
    <dbReference type="NCBI Taxonomy" id="45464"/>
    <lineage>
        <taxon>Eukaryota</taxon>
        <taxon>Metazoa</taxon>
        <taxon>Ecdysozoa</taxon>
        <taxon>Nematoda</taxon>
        <taxon>Chromadorea</taxon>
        <taxon>Rhabditida</taxon>
        <taxon>Rhabditina</taxon>
        <taxon>Rhabditomorpha</taxon>
        <taxon>Strongyloidea</taxon>
        <taxon>Trichostrongylidae</taxon>
        <taxon>Teladorsagia</taxon>
    </lineage>
</organism>
<evidence type="ECO:0000313" key="3">
    <source>
        <dbReference type="Proteomes" id="UP000230423"/>
    </source>
</evidence>